<dbReference type="Pfam" id="PF16289">
    <property type="entry name" value="PIN_12"/>
    <property type="match status" value="1"/>
</dbReference>
<sequence length="309" mass="36257">MNTNTALCLDTNILLNLFEPGRYETVTFNKFLTAVLTYRCHLIVTDQVLIEWQRHVNKTQEDFIEKNKINIDEYKTLIEYLDSEQEIREMEGILEKIKRMENRKYKYNYGNRAEKLNELMSDSNYTKVVNRTNVAEKILVEKSIDKEAPFFYNEFSQSNSKVKNESADASIFFTLYDHIKCGTINYDNIYFVTDNKKDFSDPANPSKIHDNLSVFAEEVNLIFSNNLKEVLESLISTDEEILNLFDSEESMNQFLIDRYFTNCPNCDAEVHLNADSYVGSGPPHTQTYWLKCKQCKHTWDTGDLVHDYY</sequence>
<accession>A0ABN1BHJ6</accession>
<gene>
    <name evidence="2" type="ORF">GCM10008986_24720</name>
</gene>
<proteinExistence type="predicted"/>
<dbReference type="InterPro" id="IPR032557">
    <property type="entry name" value="DUF4935"/>
</dbReference>
<dbReference type="RefSeq" id="WP_343841577.1">
    <property type="nucleotide sequence ID" value="NZ_BAAADO010000005.1"/>
</dbReference>
<keyword evidence="3" id="KW-1185">Reference proteome</keyword>
<feature type="domain" description="DUF4935" evidence="1">
    <location>
        <begin position="7"/>
        <end position="199"/>
    </location>
</feature>
<comment type="caution">
    <text evidence="2">The sequence shown here is derived from an EMBL/GenBank/DDBJ whole genome shotgun (WGS) entry which is preliminary data.</text>
</comment>
<evidence type="ECO:0000313" key="3">
    <source>
        <dbReference type="Proteomes" id="UP001500880"/>
    </source>
</evidence>
<dbReference type="Proteomes" id="UP001500880">
    <property type="component" value="Unassembled WGS sequence"/>
</dbReference>
<dbReference type="EMBL" id="BAAADO010000005">
    <property type="protein sequence ID" value="GAA0496833.1"/>
    <property type="molecule type" value="Genomic_DNA"/>
</dbReference>
<name>A0ABN1BHJ6_9BACI</name>
<evidence type="ECO:0000259" key="1">
    <source>
        <dbReference type="Pfam" id="PF16289"/>
    </source>
</evidence>
<protein>
    <recommendedName>
        <fullName evidence="1">DUF4935 domain-containing protein</fullName>
    </recommendedName>
</protein>
<reference evidence="2 3" key="1">
    <citation type="journal article" date="2019" name="Int. J. Syst. Evol. Microbiol.">
        <title>The Global Catalogue of Microorganisms (GCM) 10K type strain sequencing project: providing services to taxonomists for standard genome sequencing and annotation.</title>
        <authorList>
            <consortium name="The Broad Institute Genomics Platform"/>
            <consortium name="The Broad Institute Genome Sequencing Center for Infectious Disease"/>
            <person name="Wu L."/>
            <person name="Ma J."/>
        </authorList>
    </citation>
    <scope>NUCLEOTIDE SEQUENCE [LARGE SCALE GENOMIC DNA]</scope>
    <source>
        <strain evidence="2 3">JCM 12389</strain>
    </source>
</reference>
<evidence type="ECO:0000313" key="2">
    <source>
        <dbReference type="EMBL" id="GAA0496833.1"/>
    </source>
</evidence>
<organism evidence="2 3">
    <name type="scientific">Salinibacillus aidingensis</name>
    <dbReference type="NCBI Taxonomy" id="237684"/>
    <lineage>
        <taxon>Bacteria</taxon>
        <taxon>Bacillati</taxon>
        <taxon>Bacillota</taxon>
        <taxon>Bacilli</taxon>
        <taxon>Bacillales</taxon>
        <taxon>Bacillaceae</taxon>
        <taxon>Salinibacillus</taxon>
    </lineage>
</organism>